<evidence type="ECO:0000256" key="7">
    <source>
        <dbReference type="PROSITE-ProRule" id="PRU01373"/>
    </source>
</evidence>
<proteinExistence type="inferred from homology"/>
<dbReference type="PANTHER" id="PTHR30582">
    <property type="entry name" value="L,D-TRANSPEPTIDASE"/>
    <property type="match status" value="1"/>
</dbReference>
<sequence length="200" mass="22515">MKSLVLSVFVICSLNLAHGAESVPYNILDELNPRDPQIEEILQYYDERYTEETGQSPFIGEGGLEKGWCYQSACPVWARIIRAEQMMYLYIDGVVTYVWLVSTGMSGYRTPAMDQNPNGRIYDRYSSTTWPGGDYNGLGNMPYAVFIYGGYAIHGTTRGNWPMLGKPASHGCIRLHPDNAFIFNRMVRNTGVGSVWVTVE</sequence>
<keyword evidence="3" id="KW-0808">Transferase</keyword>
<dbReference type="CDD" id="cd16913">
    <property type="entry name" value="YkuD_like"/>
    <property type="match status" value="1"/>
</dbReference>
<dbReference type="Gene3D" id="2.40.440.10">
    <property type="entry name" value="L,D-transpeptidase catalytic domain-like"/>
    <property type="match status" value="1"/>
</dbReference>
<dbReference type="GO" id="GO:0008360">
    <property type="term" value="P:regulation of cell shape"/>
    <property type="evidence" value="ECO:0007669"/>
    <property type="project" value="UniProtKB-UniRule"/>
</dbReference>
<evidence type="ECO:0000256" key="3">
    <source>
        <dbReference type="ARBA" id="ARBA00022679"/>
    </source>
</evidence>
<gene>
    <name evidence="9" type="ORF">C0V70_07660</name>
</gene>
<evidence type="ECO:0000256" key="4">
    <source>
        <dbReference type="ARBA" id="ARBA00022960"/>
    </source>
</evidence>
<protein>
    <submittedName>
        <fullName evidence="9">L,D-transpeptidase</fullName>
    </submittedName>
</protein>
<evidence type="ECO:0000256" key="5">
    <source>
        <dbReference type="ARBA" id="ARBA00022984"/>
    </source>
</evidence>
<dbReference type="GO" id="GO:0018104">
    <property type="term" value="P:peptidoglycan-protein cross-linking"/>
    <property type="evidence" value="ECO:0007669"/>
    <property type="project" value="TreeGrafter"/>
</dbReference>
<evidence type="ECO:0000259" key="8">
    <source>
        <dbReference type="PROSITE" id="PS52029"/>
    </source>
</evidence>
<evidence type="ECO:0000256" key="1">
    <source>
        <dbReference type="ARBA" id="ARBA00004752"/>
    </source>
</evidence>
<feature type="active site" description="Nucleophile" evidence="7">
    <location>
        <position position="172"/>
    </location>
</feature>
<dbReference type="GO" id="GO:0071972">
    <property type="term" value="F:peptidoglycan L,D-transpeptidase activity"/>
    <property type="evidence" value="ECO:0007669"/>
    <property type="project" value="TreeGrafter"/>
</dbReference>
<dbReference type="EMBL" id="CP025704">
    <property type="protein sequence ID" value="AUN97985.1"/>
    <property type="molecule type" value="Genomic_DNA"/>
</dbReference>
<dbReference type="Proteomes" id="UP000235584">
    <property type="component" value="Chromosome"/>
</dbReference>
<evidence type="ECO:0000256" key="2">
    <source>
        <dbReference type="ARBA" id="ARBA00005992"/>
    </source>
</evidence>
<dbReference type="AlphaFoldDB" id="A0A2K9NSB3"/>
<dbReference type="KEGG" id="bsto:C0V70_07660"/>
<dbReference type="PANTHER" id="PTHR30582:SF2">
    <property type="entry name" value="L,D-TRANSPEPTIDASE YCIB-RELATED"/>
    <property type="match status" value="1"/>
</dbReference>
<dbReference type="GO" id="GO:0016740">
    <property type="term" value="F:transferase activity"/>
    <property type="evidence" value="ECO:0007669"/>
    <property type="project" value="UniProtKB-KW"/>
</dbReference>
<evidence type="ECO:0000313" key="10">
    <source>
        <dbReference type="Proteomes" id="UP000235584"/>
    </source>
</evidence>
<reference evidence="9 10" key="1">
    <citation type="submission" date="2018-01" db="EMBL/GenBank/DDBJ databases">
        <title>Complete genome sequence of Bacteriovorax stolpii DSM12778.</title>
        <authorList>
            <person name="Tang B."/>
            <person name="Chang J."/>
        </authorList>
    </citation>
    <scope>NUCLEOTIDE SEQUENCE [LARGE SCALE GENOMIC DNA]</scope>
    <source>
        <strain evidence="9 10">DSM 12778</strain>
    </source>
</reference>
<dbReference type="PROSITE" id="PS52029">
    <property type="entry name" value="LD_TPASE"/>
    <property type="match status" value="1"/>
</dbReference>
<comment type="pathway">
    <text evidence="1 7">Cell wall biogenesis; peptidoglycan biosynthesis.</text>
</comment>
<dbReference type="InterPro" id="IPR005490">
    <property type="entry name" value="LD_TPept_cat_dom"/>
</dbReference>
<dbReference type="InterPro" id="IPR038063">
    <property type="entry name" value="Transpep_catalytic_dom"/>
</dbReference>
<dbReference type="RefSeq" id="WP_102243278.1">
    <property type="nucleotide sequence ID" value="NZ_CP025704.1"/>
</dbReference>
<dbReference type="UniPathway" id="UPA00219"/>
<comment type="similarity">
    <text evidence="2">Belongs to the YkuD family.</text>
</comment>
<keyword evidence="6 7" id="KW-0961">Cell wall biogenesis/degradation</keyword>
<feature type="active site" description="Proton donor/acceptor" evidence="7">
    <location>
        <position position="154"/>
    </location>
</feature>
<dbReference type="Pfam" id="PF03734">
    <property type="entry name" value="YkuD"/>
    <property type="match status" value="1"/>
</dbReference>
<dbReference type="SUPFAM" id="SSF141523">
    <property type="entry name" value="L,D-transpeptidase catalytic domain-like"/>
    <property type="match status" value="1"/>
</dbReference>
<dbReference type="GO" id="GO:0071555">
    <property type="term" value="P:cell wall organization"/>
    <property type="evidence" value="ECO:0007669"/>
    <property type="project" value="UniProtKB-UniRule"/>
</dbReference>
<dbReference type="InterPro" id="IPR050979">
    <property type="entry name" value="LD-transpeptidase"/>
</dbReference>
<name>A0A2K9NSB3_BACTC</name>
<dbReference type="GO" id="GO:0005576">
    <property type="term" value="C:extracellular region"/>
    <property type="evidence" value="ECO:0007669"/>
    <property type="project" value="TreeGrafter"/>
</dbReference>
<keyword evidence="5 7" id="KW-0573">Peptidoglycan synthesis</keyword>
<evidence type="ECO:0000313" key="9">
    <source>
        <dbReference type="EMBL" id="AUN97985.1"/>
    </source>
</evidence>
<keyword evidence="10" id="KW-1185">Reference proteome</keyword>
<accession>A0A2K9NSB3</accession>
<organism evidence="9 10">
    <name type="scientific">Bacteriovorax stolpii</name>
    <name type="common">Bdellovibrio stolpii</name>
    <dbReference type="NCBI Taxonomy" id="960"/>
    <lineage>
        <taxon>Bacteria</taxon>
        <taxon>Pseudomonadati</taxon>
        <taxon>Bdellovibrionota</taxon>
        <taxon>Bacteriovoracia</taxon>
        <taxon>Bacteriovoracales</taxon>
        <taxon>Bacteriovoracaceae</taxon>
        <taxon>Bacteriovorax</taxon>
    </lineage>
</organism>
<feature type="domain" description="L,D-TPase catalytic" evidence="8">
    <location>
        <begin position="76"/>
        <end position="200"/>
    </location>
</feature>
<keyword evidence="4 7" id="KW-0133">Cell shape</keyword>
<evidence type="ECO:0000256" key="6">
    <source>
        <dbReference type="ARBA" id="ARBA00023316"/>
    </source>
</evidence>